<comment type="caution">
    <text evidence="2">The sequence shown here is derived from an EMBL/GenBank/DDBJ whole genome shotgun (WGS) entry which is preliminary data.</text>
</comment>
<organism evidence="2">
    <name type="scientific">Ignisphaera aggregans</name>
    <dbReference type="NCBI Taxonomy" id="334771"/>
    <lineage>
        <taxon>Archaea</taxon>
        <taxon>Thermoproteota</taxon>
        <taxon>Thermoprotei</taxon>
        <taxon>Desulfurococcales</taxon>
        <taxon>Desulfurococcaceae</taxon>
        <taxon>Ignisphaera</taxon>
    </lineage>
</organism>
<evidence type="ECO:0000256" key="1">
    <source>
        <dbReference type="SAM" id="Phobius"/>
    </source>
</evidence>
<feature type="transmembrane region" description="Helical" evidence="1">
    <location>
        <begin position="18"/>
        <end position="38"/>
    </location>
</feature>
<accession>A0A7J2U2W2</accession>
<evidence type="ECO:0000313" key="2">
    <source>
        <dbReference type="EMBL" id="HEM66899.1"/>
    </source>
</evidence>
<proteinExistence type="predicted"/>
<keyword evidence="1" id="KW-0812">Transmembrane</keyword>
<protein>
    <recommendedName>
        <fullName evidence="3">Flagellin</fullName>
    </recommendedName>
</protein>
<keyword evidence="1" id="KW-0472">Membrane</keyword>
<sequence>MKWVSGVHTLAKQGQAEVIGGIIAITVLIFSIAAIYFLTASTQYTASTEYSRRTSFEAERSAEKLTVSYDPSSGSCIIANTGPIGIKVARIWINNTFLDPQNTNIPQTIPAGYSIAIPLSSSPDYIVTSRGNVFSVKGDCIKLALLIPSNIALLQYGVGPFTSQNIVATTRMLSNVACINISVSNTAKPILMYMLKNGTWLWHSCKIGNTATYGWKKAAVQQLKYSVDVDSNGVREAITFNASSVPSPVPIKVSKNSNVTIRLLFYNLTTIPQLADVVTVYYKFVVNVSGSSTPKDVLFTVYAALRSLDNTKIFSSSGQTQVAGIAKPGDNSIAIVTGYVPFPKFFYNFTSGFYSIELALTISTPTGKIDVDQIDLEYLAVVGAQVNWPPLPKD</sequence>
<reference evidence="2" key="1">
    <citation type="journal article" date="2020" name="mSystems">
        <title>Genome- and Community-Level Interaction Insights into Carbon Utilization and Element Cycling Functions of Hydrothermarchaeota in Hydrothermal Sediment.</title>
        <authorList>
            <person name="Zhou Z."/>
            <person name="Liu Y."/>
            <person name="Xu W."/>
            <person name="Pan J."/>
            <person name="Luo Z.H."/>
            <person name="Li M."/>
        </authorList>
    </citation>
    <scope>NUCLEOTIDE SEQUENCE [LARGE SCALE GENOMIC DNA]</scope>
    <source>
        <strain evidence="2">SpSt-125</strain>
    </source>
</reference>
<keyword evidence="1" id="KW-1133">Transmembrane helix</keyword>
<gene>
    <name evidence="2" type="ORF">ENO26_04930</name>
</gene>
<evidence type="ECO:0008006" key="3">
    <source>
        <dbReference type="Google" id="ProtNLM"/>
    </source>
</evidence>
<name>A0A7J2U2W2_9CREN</name>
<dbReference type="AlphaFoldDB" id="A0A7J2U2W2"/>
<dbReference type="EMBL" id="DSEU01000038">
    <property type="protein sequence ID" value="HEM66899.1"/>
    <property type="molecule type" value="Genomic_DNA"/>
</dbReference>